<organism evidence="3 4">
    <name type="scientific">Paracidovorax wautersii</name>
    <dbReference type="NCBI Taxonomy" id="1177982"/>
    <lineage>
        <taxon>Bacteria</taxon>
        <taxon>Pseudomonadati</taxon>
        <taxon>Pseudomonadota</taxon>
        <taxon>Betaproteobacteria</taxon>
        <taxon>Burkholderiales</taxon>
        <taxon>Comamonadaceae</taxon>
        <taxon>Paracidovorax</taxon>
    </lineage>
</organism>
<feature type="domain" description="Mce/MlaD" evidence="2">
    <location>
        <begin position="60"/>
        <end position="125"/>
    </location>
</feature>
<evidence type="ECO:0000313" key="3">
    <source>
        <dbReference type="EMBL" id="SFF00132.1"/>
    </source>
</evidence>
<dbReference type="AlphaFoldDB" id="A0A1I2F458"/>
<dbReference type="Pfam" id="PF02470">
    <property type="entry name" value="MlaD"/>
    <property type="match status" value="1"/>
</dbReference>
<dbReference type="InterPro" id="IPR003399">
    <property type="entry name" value="Mce/MlaD"/>
</dbReference>
<gene>
    <name evidence="3" type="ORF">SAMN04489711_109131</name>
</gene>
<dbReference type="Proteomes" id="UP000199119">
    <property type="component" value="Unassembled WGS sequence"/>
</dbReference>
<dbReference type="InterPro" id="IPR052336">
    <property type="entry name" value="MlaD_Phospholipid_Transporter"/>
</dbReference>
<dbReference type="RefSeq" id="WP_092940136.1">
    <property type="nucleotide sequence ID" value="NZ_FONX01000009.1"/>
</dbReference>
<keyword evidence="1" id="KW-0472">Membrane</keyword>
<name>A0A1I2F458_9BURK</name>
<dbReference type="STRING" id="1177982.SAMN04489711_109131"/>
<dbReference type="EMBL" id="FONX01000009">
    <property type="protein sequence ID" value="SFF00132.1"/>
    <property type="molecule type" value="Genomic_DNA"/>
</dbReference>
<feature type="transmembrane region" description="Helical" evidence="1">
    <location>
        <begin position="32"/>
        <end position="52"/>
    </location>
</feature>
<protein>
    <submittedName>
        <fullName evidence="3">Phospholipid/cholesterol/gamma-HCH transport system substrate-binding protein</fullName>
    </submittedName>
</protein>
<keyword evidence="1" id="KW-0812">Transmembrane</keyword>
<keyword evidence="4" id="KW-1185">Reference proteome</keyword>
<dbReference type="OrthoDB" id="8770832at2"/>
<evidence type="ECO:0000259" key="2">
    <source>
        <dbReference type="Pfam" id="PF02470"/>
    </source>
</evidence>
<evidence type="ECO:0000256" key="1">
    <source>
        <dbReference type="SAM" id="Phobius"/>
    </source>
</evidence>
<sequence>MNRPSDPPAPPAPPEPADDLLLRPVAHLERKAAGLLALTLALIVGAALYLMYARGVFEPTQRLVLTADDSEGVAVGMDMTFSGFPIGRVRSIELAPDGNVRIAIDVARRDAHWLRESSVFTLVRGIVGGTTIKAYSGILTDPPLPDGAQRPVLRGDATAEIPQLMASARELMGNLSAMTAEGSPLNGTVGQVRTLTERLNAPGGALGVLMGSESDAKKITQTLDRTNQLLARIDAMAAKADRQVFGAGGDPGLVPEVRATVVQLNGLLADTRQSLKKVDAVLAEAQAIGANTREATTDLGTLRAEVEASLRKVEGLVNDVQRKWPFARETELKLP</sequence>
<proteinExistence type="predicted"/>
<reference evidence="4" key="1">
    <citation type="submission" date="2016-10" db="EMBL/GenBank/DDBJ databases">
        <authorList>
            <person name="Varghese N."/>
            <person name="Submissions S."/>
        </authorList>
    </citation>
    <scope>NUCLEOTIDE SEQUENCE [LARGE SCALE GENOMIC DNA]</scope>
    <source>
        <strain evidence="4">DSM 27981</strain>
    </source>
</reference>
<dbReference type="PANTHER" id="PTHR33371:SF4">
    <property type="entry name" value="INTERMEMBRANE PHOSPHOLIPID TRANSPORT SYSTEM BINDING PROTEIN MLAD"/>
    <property type="match status" value="1"/>
</dbReference>
<keyword evidence="1" id="KW-1133">Transmembrane helix</keyword>
<dbReference type="PANTHER" id="PTHR33371">
    <property type="entry name" value="INTERMEMBRANE PHOSPHOLIPID TRANSPORT SYSTEM BINDING PROTEIN MLAD-RELATED"/>
    <property type="match status" value="1"/>
</dbReference>
<evidence type="ECO:0000313" key="4">
    <source>
        <dbReference type="Proteomes" id="UP000199119"/>
    </source>
</evidence>
<accession>A0A1I2F458</accession>